<feature type="domain" description="Rit1 N-terminal" evidence="2">
    <location>
        <begin position="21"/>
        <end position="288"/>
    </location>
</feature>
<gene>
    <name evidence="3" type="ORF">INT46_011010</name>
</gene>
<proteinExistence type="predicted"/>
<evidence type="ECO:0000259" key="1">
    <source>
        <dbReference type="Pfam" id="PF04179"/>
    </source>
</evidence>
<name>A0A8H7QRH5_9FUNG</name>
<dbReference type="Pfam" id="PF04179">
    <property type="entry name" value="Init_tRNA_PT"/>
    <property type="match status" value="1"/>
</dbReference>
<evidence type="ECO:0000313" key="4">
    <source>
        <dbReference type="Proteomes" id="UP000650833"/>
    </source>
</evidence>
<dbReference type="InterPro" id="IPR029021">
    <property type="entry name" value="Prot-tyrosine_phosphatase-like"/>
</dbReference>
<dbReference type="PIRSF" id="PIRSF007747">
    <property type="entry name" value="Ribosyl_Ptfrase"/>
    <property type="match status" value="1"/>
</dbReference>
<evidence type="ECO:0000259" key="2">
    <source>
        <dbReference type="Pfam" id="PF17184"/>
    </source>
</evidence>
<accession>A0A8H7QRH5</accession>
<evidence type="ECO:0008006" key="5">
    <source>
        <dbReference type="Google" id="ProtNLM"/>
    </source>
</evidence>
<sequence>MNDEEELFAERNEFNFESKLIRNDNKNIYNRLCSIVDDATFVMKIADIMPDLALIANERCGSWYIDRTKKKAYSAYFKSTDGHMHIWDFNIRRNNLHLIPILMSHNGCLIVDSTRKGKRIPDALSKTIPIWCCTVNRAVAKYAGYNSDWDLELHTLPSAVSRSEHAQIEARLNGFVDKLLTSGVDMEHLKNQLLKPLRPIWFTPQSYDALVESPPDFQDASFCPVVCLSASEAVETGYQLRPGYLYVQGSADDEEAWAFGLTHLAFWKHRHDILTNSIECERNVKSIVTLLKNSKNDDDDADNYGGTTNHFAFIKSTLLAIGDCFSGKPPSCWNTFDYVINCCQDEYELNQQHKNYLHLPIPDGKKGQIIFGSSIQKAIDFVHDPIIENKKILIYCKDYSVGILLSILIQYYTLEFELNTTDKPRVDKKMIQHQLVQIISNWEKAAPSRVTLKRINTHFMSHSSHDNTAK</sequence>
<reference evidence="3" key="1">
    <citation type="submission" date="2020-12" db="EMBL/GenBank/DDBJ databases">
        <title>Metabolic potential, ecology and presence of endohyphal bacteria is reflected in genomic diversity of Mucoromycotina.</title>
        <authorList>
            <person name="Muszewska A."/>
            <person name="Okrasinska A."/>
            <person name="Steczkiewicz K."/>
            <person name="Drgas O."/>
            <person name="Orlowska M."/>
            <person name="Perlinska-Lenart U."/>
            <person name="Aleksandrzak-Piekarczyk T."/>
            <person name="Szatraj K."/>
            <person name="Zielenkiewicz U."/>
            <person name="Pilsyk S."/>
            <person name="Malc E."/>
            <person name="Mieczkowski P."/>
            <person name="Kruszewska J.S."/>
            <person name="Biernat P."/>
            <person name="Pawlowska J."/>
        </authorList>
    </citation>
    <scope>NUCLEOTIDE SEQUENCE</scope>
    <source>
        <strain evidence="3">CBS 226.32</strain>
    </source>
</reference>
<organism evidence="3 4">
    <name type="scientific">Mucor plumbeus</name>
    <dbReference type="NCBI Taxonomy" id="97098"/>
    <lineage>
        <taxon>Eukaryota</taxon>
        <taxon>Fungi</taxon>
        <taxon>Fungi incertae sedis</taxon>
        <taxon>Mucoromycota</taxon>
        <taxon>Mucoromycotina</taxon>
        <taxon>Mucoromycetes</taxon>
        <taxon>Mucorales</taxon>
        <taxon>Mucorineae</taxon>
        <taxon>Mucoraceae</taxon>
        <taxon>Mucor</taxon>
    </lineage>
</organism>
<dbReference type="Gene3D" id="3.90.190.10">
    <property type="entry name" value="Protein tyrosine phosphatase superfamily"/>
    <property type="match status" value="1"/>
</dbReference>
<dbReference type="Proteomes" id="UP000650833">
    <property type="component" value="Unassembled WGS sequence"/>
</dbReference>
<dbReference type="OrthoDB" id="45256at2759"/>
<dbReference type="InterPro" id="IPR033449">
    <property type="entry name" value="Rit1_N"/>
</dbReference>
<feature type="domain" description="Rit1 DUSP-like" evidence="1">
    <location>
        <begin position="355"/>
        <end position="458"/>
    </location>
</feature>
<dbReference type="SUPFAM" id="SSF52799">
    <property type="entry name" value="(Phosphotyrosine protein) phosphatases II"/>
    <property type="match status" value="1"/>
</dbReference>
<keyword evidence="4" id="KW-1185">Reference proteome</keyword>
<dbReference type="GO" id="GO:0019988">
    <property type="term" value="P:charged-tRNA amino acid modification"/>
    <property type="evidence" value="ECO:0007669"/>
    <property type="project" value="InterPro"/>
</dbReference>
<dbReference type="PANTHER" id="PTHR31811:SF0">
    <property type="entry name" value="TRNA A64-2'-O-RIBOSYLPHOSPHATE TRANSFERASE"/>
    <property type="match status" value="1"/>
</dbReference>
<comment type="caution">
    <text evidence="3">The sequence shown here is derived from an EMBL/GenBank/DDBJ whole genome shotgun (WGS) entry which is preliminary data.</text>
</comment>
<dbReference type="PANTHER" id="PTHR31811">
    <property type="entry name" value="TRNA A64-2'-O-RIBOSYLPHOSPHATE TRANSFERASE"/>
    <property type="match status" value="1"/>
</dbReference>
<dbReference type="AlphaFoldDB" id="A0A8H7QRH5"/>
<dbReference type="GO" id="GO:0043399">
    <property type="term" value="F:tRNA adenosine(64)-2'-O-ribosylphosphate transferase activity"/>
    <property type="evidence" value="ECO:0007669"/>
    <property type="project" value="InterPro"/>
</dbReference>
<dbReference type="Pfam" id="PF17184">
    <property type="entry name" value="Rit1_C"/>
    <property type="match status" value="1"/>
</dbReference>
<dbReference type="InterPro" id="IPR033421">
    <property type="entry name" value="Rit1_DUSP-like"/>
</dbReference>
<dbReference type="InterPro" id="IPR007306">
    <property type="entry name" value="Rit1"/>
</dbReference>
<dbReference type="GO" id="GO:0005737">
    <property type="term" value="C:cytoplasm"/>
    <property type="evidence" value="ECO:0007669"/>
    <property type="project" value="TreeGrafter"/>
</dbReference>
<protein>
    <recommendedName>
        <fullName evidence="5">Initiator tRNA phosphoribosyl transferase</fullName>
    </recommendedName>
</protein>
<dbReference type="EMBL" id="JAEPRC010000428">
    <property type="protein sequence ID" value="KAG2197433.1"/>
    <property type="molecule type" value="Genomic_DNA"/>
</dbReference>
<evidence type="ECO:0000313" key="3">
    <source>
        <dbReference type="EMBL" id="KAG2197433.1"/>
    </source>
</evidence>